<evidence type="ECO:0000313" key="1">
    <source>
        <dbReference type="EMBL" id="PKY46560.1"/>
    </source>
</evidence>
<gene>
    <name evidence="1" type="ORF">RhiirA4_190753</name>
</gene>
<comment type="caution">
    <text evidence="1">The sequence shown here is derived from an EMBL/GenBank/DDBJ whole genome shotgun (WGS) entry which is preliminary data.</text>
</comment>
<name>A0A2I1GIW4_9GLOM</name>
<dbReference type="AlphaFoldDB" id="A0A2I1GIW4"/>
<keyword evidence="2" id="KW-1185">Reference proteome</keyword>
<accession>A0A2I1GIW4</accession>
<dbReference type="EMBL" id="LLXI01000462">
    <property type="protein sequence ID" value="PKY46560.1"/>
    <property type="molecule type" value="Genomic_DNA"/>
</dbReference>
<organism evidence="1 2">
    <name type="scientific">Rhizophagus irregularis</name>
    <dbReference type="NCBI Taxonomy" id="588596"/>
    <lineage>
        <taxon>Eukaryota</taxon>
        <taxon>Fungi</taxon>
        <taxon>Fungi incertae sedis</taxon>
        <taxon>Mucoromycota</taxon>
        <taxon>Glomeromycotina</taxon>
        <taxon>Glomeromycetes</taxon>
        <taxon>Glomerales</taxon>
        <taxon>Glomeraceae</taxon>
        <taxon>Rhizophagus</taxon>
    </lineage>
</organism>
<evidence type="ECO:0000313" key="2">
    <source>
        <dbReference type="Proteomes" id="UP000234323"/>
    </source>
</evidence>
<proteinExistence type="predicted"/>
<sequence length="51" mass="6169">MSILWKYFLCAPLNFKQEIRKNLYNTITHFLPNDPEDRIHALFYSYSVIFG</sequence>
<dbReference type="Proteomes" id="UP000234323">
    <property type="component" value="Unassembled WGS sequence"/>
</dbReference>
<reference evidence="1 2" key="1">
    <citation type="submission" date="2015-10" db="EMBL/GenBank/DDBJ databases">
        <title>Genome analyses suggest a sexual origin of heterokaryosis in a supposedly ancient asexual fungus.</title>
        <authorList>
            <person name="Ropars J."/>
            <person name="Sedzielewska K."/>
            <person name="Noel J."/>
            <person name="Charron P."/>
            <person name="Farinelli L."/>
            <person name="Marton T."/>
            <person name="Kruger M."/>
            <person name="Pelin A."/>
            <person name="Brachmann A."/>
            <person name="Corradi N."/>
        </authorList>
    </citation>
    <scope>NUCLEOTIDE SEQUENCE [LARGE SCALE GENOMIC DNA]</scope>
    <source>
        <strain evidence="1 2">A4</strain>
    </source>
</reference>
<protein>
    <submittedName>
        <fullName evidence="1">Uncharacterized protein</fullName>
    </submittedName>
</protein>